<evidence type="ECO:0000313" key="3">
    <source>
        <dbReference type="EMBL" id="CAB4694512.1"/>
    </source>
</evidence>
<evidence type="ECO:0000256" key="1">
    <source>
        <dbReference type="SAM" id="Phobius"/>
    </source>
</evidence>
<keyword evidence="1" id="KW-1133">Transmembrane helix</keyword>
<gene>
    <name evidence="2" type="ORF">UFOPK2342_00067</name>
    <name evidence="3" type="ORF">UFOPK2423_00787</name>
    <name evidence="4" type="ORF">UFOPK3266_00125</name>
    <name evidence="5" type="ORF">UFOPK4367_00338</name>
</gene>
<organism evidence="3">
    <name type="scientific">freshwater metagenome</name>
    <dbReference type="NCBI Taxonomy" id="449393"/>
    <lineage>
        <taxon>unclassified sequences</taxon>
        <taxon>metagenomes</taxon>
        <taxon>ecological metagenomes</taxon>
    </lineage>
</organism>
<keyword evidence="1" id="KW-0472">Membrane</keyword>
<evidence type="ECO:0000313" key="4">
    <source>
        <dbReference type="EMBL" id="CAB4840419.1"/>
    </source>
</evidence>
<accession>A0A6J6P7Y4</accession>
<sequence length="89" mass="9739">MIYRIGLGVLLMVVGVRIWGTSGALPVAAPLLGVGLLWTLWTLWSLRHRPTRVAASRYDYRRGDAWAQLDQGQDPTLAVPAAGEELPNS</sequence>
<evidence type="ECO:0000313" key="2">
    <source>
        <dbReference type="EMBL" id="CAB4664774.1"/>
    </source>
</evidence>
<dbReference type="EMBL" id="CAFBRC010000015">
    <property type="protein sequence ID" value="CAB5072732.1"/>
    <property type="molecule type" value="Genomic_DNA"/>
</dbReference>
<dbReference type="AlphaFoldDB" id="A0A6J6P7Y4"/>
<keyword evidence="1" id="KW-0812">Transmembrane</keyword>
<reference evidence="3" key="1">
    <citation type="submission" date="2020-05" db="EMBL/GenBank/DDBJ databases">
        <authorList>
            <person name="Chiriac C."/>
            <person name="Salcher M."/>
            <person name="Ghai R."/>
            <person name="Kavagutti S V."/>
        </authorList>
    </citation>
    <scope>NUCLEOTIDE SEQUENCE</scope>
</reference>
<protein>
    <submittedName>
        <fullName evidence="3">Unannotated protein</fullName>
    </submittedName>
</protein>
<proteinExistence type="predicted"/>
<dbReference type="EMBL" id="CAEZXN010000014">
    <property type="protein sequence ID" value="CAB4694512.1"/>
    <property type="molecule type" value="Genomic_DNA"/>
</dbReference>
<dbReference type="EMBL" id="CAEZXB010000001">
    <property type="protein sequence ID" value="CAB4664774.1"/>
    <property type="molecule type" value="Genomic_DNA"/>
</dbReference>
<dbReference type="EMBL" id="CAFBAA010000002">
    <property type="protein sequence ID" value="CAB4840419.1"/>
    <property type="molecule type" value="Genomic_DNA"/>
</dbReference>
<feature type="transmembrane region" description="Helical" evidence="1">
    <location>
        <begin position="30"/>
        <end position="47"/>
    </location>
</feature>
<evidence type="ECO:0000313" key="5">
    <source>
        <dbReference type="EMBL" id="CAB5072732.1"/>
    </source>
</evidence>
<name>A0A6J6P7Y4_9ZZZZ</name>